<dbReference type="EMBL" id="MU856302">
    <property type="protein sequence ID" value="KAK3897021.1"/>
    <property type="molecule type" value="Genomic_DNA"/>
</dbReference>
<dbReference type="AlphaFoldDB" id="A0AAN6RP49"/>
<evidence type="ECO:0000313" key="3">
    <source>
        <dbReference type="Proteomes" id="UP001303889"/>
    </source>
</evidence>
<accession>A0AAN6RP49</accession>
<organism evidence="2 3">
    <name type="scientific">Staphylotrichum tortipilum</name>
    <dbReference type="NCBI Taxonomy" id="2831512"/>
    <lineage>
        <taxon>Eukaryota</taxon>
        <taxon>Fungi</taxon>
        <taxon>Dikarya</taxon>
        <taxon>Ascomycota</taxon>
        <taxon>Pezizomycotina</taxon>
        <taxon>Sordariomycetes</taxon>
        <taxon>Sordariomycetidae</taxon>
        <taxon>Sordariales</taxon>
        <taxon>Chaetomiaceae</taxon>
        <taxon>Staphylotrichum</taxon>
    </lineage>
</organism>
<reference evidence="2" key="1">
    <citation type="journal article" date="2023" name="Mol. Phylogenet. Evol.">
        <title>Genome-scale phylogeny and comparative genomics of the fungal order Sordariales.</title>
        <authorList>
            <person name="Hensen N."/>
            <person name="Bonometti L."/>
            <person name="Westerberg I."/>
            <person name="Brannstrom I.O."/>
            <person name="Guillou S."/>
            <person name="Cros-Aarteil S."/>
            <person name="Calhoun S."/>
            <person name="Haridas S."/>
            <person name="Kuo A."/>
            <person name="Mondo S."/>
            <person name="Pangilinan J."/>
            <person name="Riley R."/>
            <person name="LaButti K."/>
            <person name="Andreopoulos B."/>
            <person name="Lipzen A."/>
            <person name="Chen C."/>
            <person name="Yan M."/>
            <person name="Daum C."/>
            <person name="Ng V."/>
            <person name="Clum A."/>
            <person name="Steindorff A."/>
            <person name="Ohm R.A."/>
            <person name="Martin F."/>
            <person name="Silar P."/>
            <person name="Natvig D.O."/>
            <person name="Lalanne C."/>
            <person name="Gautier V."/>
            <person name="Ament-Velasquez S.L."/>
            <person name="Kruys A."/>
            <person name="Hutchinson M.I."/>
            <person name="Powell A.J."/>
            <person name="Barry K."/>
            <person name="Miller A.N."/>
            <person name="Grigoriev I.V."/>
            <person name="Debuchy R."/>
            <person name="Gladieux P."/>
            <person name="Hiltunen Thoren M."/>
            <person name="Johannesson H."/>
        </authorList>
    </citation>
    <scope>NUCLEOTIDE SEQUENCE</scope>
    <source>
        <strain evidence="2">CBS 103.79</strain>
    </source>
</reference>
<sequence>MATSLKGGVGGRWVYEGGGQAARGARAGSAGNSPCGVGFRAPARSRALLRDGKSAPLPSGPCAPLRSGRQRPGTSPRRPSQAVGSPISYVAALAWCPTVRRGARAARHLGRLRTGVREYPVCAEGWAMWVLGGSPDLSQSHRGYLPAGEADWLNLQVGPPLGAPRRRLRGAEAPDPASRRRSGECSGGKRIARRPSNLVYSTALKHGRQALAGAR</sequence>
<protein>
    <submittedName>
        <fullName evidence="2">Uncharacterized protein</fullName>
    </submittedName>
</protein>
<evidence type="ECO:0000313" key="2">
    <source>
        <dbReference type="EMBL" id="KAK3897021.1"/>
    </source>
</evidence>
<reference evidence="2" key="2">
    <citation type="submission" date="2023-05" db="EMBL/GenBank/DDBJ databases">
        <authorList>
            <consortium name="Lawrence Berkeley National Laboratory"/>
            <person name="Steindorff A."/>
            <person name="Hensen N."/>
            <person name="Bonometti L."/>
            <person name="Westerberg I."/>
            <person name="Brannstrom I.O."/>
            <person name="Guillou S."/>
            <person name="Cros-Aarteil S."/>
            <person name="Calhoun S."/>
            <person name="Haridas S."/>
            <person name="Kuo A."/>
            <person name="Mondo S."/>
            <person name="Pangilinan J."/>
            <person name="Riley R."/>
            <person name="Labutti K."/>
            <person name="Andreopoulos B."/>
            <person name="Lipzen A."/>
            <person name="Chen C."/>
            <person name="Yanf M."/>
            <person name="Daum C."/>
            <person name="Ng V."/>
            <person name="Clum A."/>
            <person name="Ohm R."/>
            <person name="Martin F."/>
            <person name="Silar P."/>
            <person name="Natvig D."/>
            <person name="Lalanne C."/>
            <person name="Gautier V."/>
            <person name="Ament-Velasquez S.L."/>
            <person name="Kruys A."/>
            <person name="Hutchinson M.I."/>
            <person name="Powell A.J."/>
            <person name="Barry K."/>
            <person name="Miller A.N."/>
            <person name="Grigoriev I.V."/>
            <person name="Debuchy R."/>
            <person name="Gladieux P."/>
            <person name="Thoren M.H."/>
            <person name="Johannesson H."/>
        </authorList>
    </citation>
    <scope>NUCLEOTIDE SEQUENCE</scope>
    <source>
        <strain evidence="2">CBS 103.79</strain>
    </source>
</reference>
<gene>
    <name evidence="2" type="ORF">C8A05DRAFT_48197</name>
</gene>
<feature type="region of interest" description="Disordered" evidence="1">
    <location>
        <begin position="51"/>
        <end position="83"/>
    </location>
</feature>
<evidence type="ECO:0000256" key="1">
    <source>
        <dbReference type="SAM" id="MobiDB-lite"/>
    </source>
</evidence>
<dbReference type="Proteomes" id="UP001303889">
    <property type="component" value="Unassembled WGS sequence"/>
</dbReference>
<proteinExistence type="predicted"/>
<comment type="caution">
    <text evidence="2">The sequence shown here is derived from an EMBL/GenBank/DDBJ whole genome shotgun (WGS) entry which is preliminary data.</text>
</comment>
<keyword evidence="3" id="KW-1185">Reference proteome</keyword>
<name>A0AAN6RP49_9PEZI</name>
<feature type="region of interest" description="Disordered" evidence="1">
    <location>
        <begin position="161"/>
        <end position="198"/>
    </location>
</feature>
<feature type="compositionally biased region" description="Basic and acidic residues" evidence="1">
    <location>
        <begin position="169"/>
        <end position="183"/>
    </location>
</feature>